<name>A0A8J6HSU0_TENMO</name>
<dbReference type="Proteomes" id="UP000719412">
    <property type="component" value="Unassembled WGS sequence"/>
</dbReference>
<evidence type="ECO:0000313" key="4">
    <source>
        <dbReference type="Proteomes" id="UP000719412"/>
    </source>
</evidence>
<protein>
    <recommendedName>
        <fullName evidence="2">Glucose-methanol-choline oxidoreductase C-terminal domain-containing protein</fullName>
    </recommendedName>
</protein>
<gene>
    <name evidence="3" type="ORF">GEV33_002696</name>
</gene>
<comment type="caution">
    <text evidence="3">The sequence shown here is derived from an EMBL/GenBank/DDBJ whole genome shotgun (WGS) entry which is preliminary data.</text>
</comment>
<organism evidence="3 4">
    <name type="scientific">Tenebrio molitor</name>
    <name type="common">Yellow mealworm beetle</name>
    <dbReference type="NCBI Taxonomy" id="7067"/>
    <lineage>
        <taxon>Eukaryota</taxon>
        <taxon>Metazoa</taxon>
        <taxon>Ecdysozoa</taxon>
        <taxon>Arthropoda</taxon>
        <taxon>Hexapoda</taxon>
        <taxon>Insecta</taxon>
        <taxon>Pterygota</taxon>
        <taxon>Neoptera</taxon>
        <taxon>Endopterygota</taxon>
        <taxon>Coleoptera</taxon>
        <taxon>Polyphaga</taxon>
        <taxon>Cucujiformia</taxon>
        <taxon>Tenebrionidae</taxon>
        <taxon>Tenebrio</taxon>
    </lineage>
</organism>
<dbReference type="SUPFAM" id="SSF54373">
    <property type="entry name" value="FAD-linked reductases, C-terminal domain"/>
    <property type="match status" value="1"/>
</dbReference>
<dbReference type="InterPro" id="IPR012132">
    <property type="entry name" value="GMC_OxRdtase"/>
</dbReference>
<dbReference type="InterPro" id="IPR007867">
    <property type="entry name" value="GMC_OxRtase_C"/>
</dbReference>
<sequence>MFSLTNRTATTATDEEQNRDIYYYKEERAGPLSSTGPLQINAFVQTKYEFEPGRPDIQYSIDAANIQNMITDPILSAETKVTPLAYYDGFIVRPILLNAESRGVIKLNNTDPVYGYPLIFANTFAEEIDAQRIVEGIKQSLNLLKTRSLQKLGMNLVTSPMPACDGYKVGTDEYWRCLVGSYTSTIYHYSGTCKMGPRHDPGAVVDPKLRVYGIKNLRVIDTSIMPRVVRGNTNAPTIMIAEKGSDFIKDTWLKKKSASKLNFKQMLKTFLLNY</sequence>
<dbReference type="GO" id="GO:0016614">
    <property type="term" value="F:oxidoreductase activity, acting on CH-OH group of donors"/>
    <property type="evidence" value="ECO:0007669"/>
    <property type="project" value="InterPro"/>
</dbReference>
<evidence type="ECO:0000259" key="2">
    <source>
        <dbReference type="Pfam" id="PF05199"/>
    </source>
</evidence>
<reference evidence="3" key="1">
    <citation type="journal article" date="2020" name="J Insects Food Feed">
        <title>The yellow mealworm (Tenebrio molitor) genome: a resource for the emerging insects as food and feed industry.</title>
        <authorList>
            <person name="Eriksson T."/>
            <person name="Andere A."/>
            <person name="Kelstrup H."/>
            <person name="Emery V."/>
            <person name="Picard C."/>
        </authorList>
    </citation>
    <scope>NUCLEOTIDE SEQUENCE</scope>
    <source>
        <strain evidence="3">Stoneville</strain>
        <tissue evidence="3">Whole head</tissue>
    </source>
</reference>
<dbReference type="EMBL" id="JABDTM020012874">
    <property type="protein sequence ID" value="KAH0820095.1"/>
    <property type="molecule type" value="Genomic_DNA"/>
</dbReference>
<dbReference type="SUPFAM" id="SSF51905">
    <property type="entry name" value="FAD/NAD(P)-binding domain"/>
    <property type="match status" value="1"/>
</dbReference>
<feature type="domain" description="Glucose-methanol-choline oxidoreductase C-terminal" evidence="2">
    <location>
        <begin position="100"/>
        <end position="241"/>
    </location>
</feature>
<dbReference type="Pfam" id="PF05199">
    <property type="entry name" value="GMC_oxred_C"/>
    <property type="match status" value="1"/>
</dbReference>
<proteinExistence type="inferred from homology"/>
<accession>A0A8J6HSU0</accession>
<dbReference type="PANTHER" id="PTHR11552:SF154">
    <property type="entry name" value="FI04917P"/>
    <property type="match status" value="1"/>
</dbReference>
<dbReference type="GO" id="GO:0050660">
    <property type="term" value="F:flavin adenine dinucleotide binding"/>
    <property type="evidence" value="ECO:0007669"/>
    <property type="project" value="InterPro"/>
</dbReference>
<dbReference type="PANTHER" id="PTHR11552">
    <property type="entry name" value="GLUCOSE-METHANOL-CHOLINE GMC OXIDOREDUCTASE"/>
    <property type="match status" value="1"/>
</dbReference>
<keyword evidence="4" id="KW-1185">Reference proteome</keyword>
<dbReference type="Gene3D" id="3.30.560.10">
    <property type="entry name" value="Glucose Oxidase, domain 3"/>
    <property type="match status" value="1"/>
</dbReference>
<evidence type="ECO:0000313" key="3">
    <source>
        <dbReference type="EMBL" id="KAH0820095.1"/>
    </source>
</evidence>
<evidence type="ECO:0000256" key="1">
    <source>
        <dbReference type="ARBA" id="ARBA00010790"/>
    </source>
</evidence>
<dbReference type="InterPro" id="IPR036188">
    <property type="entry name" value="FAD/NAD-bd_sf"/>
</dbReference>
<comment type="similarity">
    <text evidence="1">Belongs to the GMC oxidoreductase family.</text>
</comment>
<dbReference type="AlphaFoldDB" id="A0A8J6HSU0"/>
<dbReference type="Gene3D" id="3.50.50.60">
    <property type="entry name" value="FAD/NAD(P)-binding domain"/>
    <property type="match status" value="1"/>
</dbReference>
<reference evidence="3" key="2">
    <citation type="submission" date="2021-08" db="EMBL/GenBank/DDBJ databases">
        <authorList>
            <person name="Eriksson T."/>
        </authorList>
    </citation>
    <scope>NUCLEOTIDE SEQUENCE</scope>
    <source>
        <strain evidence="3">Stoneville</strain>
        <tissue evidence="3">Whole head</tissue>
    </source>
</reference>